<dbReference type="Gene3D" id="3.90.226.10">
    <property type="entry name" value="2-enoyl-CoA Hydratase, Chain A, domain 1"/>
    <property type="match status" value="1"/>
</dbReference>
<dbReference type="Proteomes" id="UP000319014">
    <property type="component" value="Unassembled WGS sequence"/>
</dbReference>
<keyword evidence="3" id="KW-1185">Reference proteome</keyword>
<dbReference type="InterPro" id="IPR029045">
    <property type="entry name" value="ClpP/crotonase-like_dom_sf"/>
</dbReference>
<dbReference type="EMBL" id="FXTK01000015">
    <property type="protein sequence ID" value="SMO86574.1"/>
    <property type="molecule type" value="Genomic_DNA"/>
</dbReference>
<gene>
    <name evidence="2" type="ORF">SAMN06265221_11515</name>
</gene>
<dbReference type="PANTHER" id="PTHR43802">
    <property type="entry name" value="ENOYL-COA HYDRATASE"/>
    <property type="match status" value="1"/>
</dbReference>
<dbReference type="Pfam" id="PF00378">
    <property type="entry name" value="ECH_1"/>
    <property type="match status" value="1"/>
</dbReference>
<name>A0A521ERL6_9RHOB</name>
<reference evidence="2 3" key="1">
    <citation type="submission" date="2017-05" db="EMBL/GenBank/DDBJ databases">
        <authorList>
            <person name="Varghese N."/>
            <person name="Submissions S."/>
        </authorList>
    </citation>
    <scope>NUCLEOTIDE SEQUENCE [LARGE SCALE GENOMIC DNA]</scope>
    <source>
        <strain evidence="2 3">DSM 100094</strain>
    </source>
</reference>
<dbReference type="PANTHER" id="PTHR43802:SF1">
    <property type="entry name" value="IP11341P-RELATED"/>
    <property type="match status" value="1"/>
</dbReference>
<dbReference type="InterPro" id="IPR001753">
    <property type="entry name" value="Enoyl-CoA_hydra/iso"/>
</dbReference>
<organism evidence="2 3">
    <name type="scientific">Paracoccus laeviglucosivorans</name>
    <dbReference type="NCBI Taxonomy" id="1197861"/>
    <lineage>
        <taxon>Bacteria</taxon>
        <taxon>Pseudomonadati</taxon>
        <taxon>Pseudomonadota</taxon>
        <taxon>Alphaproteobacteria</taxon>
        <taxon>Rhodobacterales</taxon>
        <taxon>Paracoccaceae</taxon>
        <taxon>Paracoccus</taxon>
    </lineage>
</organism>
<dbReference type="SUPFAM" id="SSF52096">
    <property type="entry name" value="ClpP/crotonase"/>
    <property type="match status" value="1"/>
</dbReference>
<evidence type="ECO:0000313" key="2">
    <source>
        <dbReference type="EMBL" id="SMO86574.1"/>
    </source>
</evidence>
<sequence length="255" mass="28374">MNMIDHILEKMEGSVLVITLNKPAKLNAWDKPMRDDLVTAILRASKNPEVVAVVLTGAGDRAFCAGQDLNEGKSFDADRAELWIEEWRTLYNAIRRFEKPFVAALNGIAAGSAFQVSLLADFRIGHAGSRMGQPEINQGIASATGFWILREMLGLTRAIDLVQTGRILEADECHRLGLINQIVPQDQVMARALEFARELAAKPKLAYAFNKQRICAATQAGFDETFELARQIHRKAFEMGETQAQMQKFLDRKAG</sequence>
<evidence type="ECO:0000256" key="1">
    <source>
        <dbReference type="ARBA" id="ARBA00005254"/>
    </source>
</evidence>
<dbReference type="AlphaFoldDB" id="A0A521ERL6"/>
<evidence type="ECO:0000313" key="3">
    <source>
        <dbReference type="Proteomes" id="UP000319014"/>
    </source>
</evidence>
<dbReference type="GO" id="GO:0003824">
    <property type="term" value="F:catalytic activity"/>
    <property type="evidence" value="ECO:0007669"/>
    <property type="project" value="UniProtKB-ARBA"/>
</dbReference>
<dbReference type="CDD" id="cd06558">
    <property type="entry name" value="crotonase-like"/>
    <property type="match status" value="1"/>
</dbReference>
<protein>
    <submittedName>
        <fullName evidence="2">Enoyl-CoA hydratase/carnithine racemase</fullName>
    </submittedName>
</protein>
<comment type="similarity">
    <text evidence="1">Belongs to the enoyl-CoA hydratase/isomerase family.</text>
</comment>
<dbReference type="RefSeq" id="WP_246098756.1">
    <property type="nucleotide sequence ID" value="NZ_FXTK01000015.1"/>
</dbReference>
<proteinExistence type="inferred from homology"/>
<accession>A0A521ERL6</accession>